<protein>
    <submittedName>
        <fullName evidence="1">Uncharacterized protein</fullName>
    </submittedName>
</protein>
<dbReference type="Proteomes" id="UP001152795">
    <property type="component" value="Unassembled WGS sequence"/>
</dbReference>
<evidence type="ECO:0000313" key="2">
    <source>
        <dbReference type="Proteomes" id="UP001152795"/>
    </source>
</evidence>
<name>A0A6S7IH61_PARCT</name>
<organism evidence="1 2">
    <name type="scientific">Paramuricea clavata</name>
    <name type="common">Red gorgonian</name>
    <name type="synonym">Violescent sea-whip</name>
    <dbReference type="NCBI Taxonomy" id="317549"/>
    <lineage>
        <taxon>Eukaryota</taxon>
        <taxon>Metazoa</taxon>
        <taxon>Cnidaria</taxon>
        <taxon>Anthozoa</taxon>
        <taxon>Octocorallia</taxon>
        <taxon>Malacalcyonacea</taxon>
        <taxon>Plexauridae</taxon>
        <taxon>Paramuricea</taxon>
    </lineage>
</organism>
<evidence type="ECO:0000313" key="1">
    <source>
        <dbReference type="EMBL" id="CAB4015700.1"/>
    </source>
</evidence>
<dbReference type="AlphaFoldDB" id="A0A6S7IH61"/>
<gene>
    <name evidence="1" type="ORF">PACLA_8A041265</name>
</gene>
<keyword evidence="2" id="KW-1185">Reference proteome</keyword>
<dbReference type="EMBL" id="CACRXK020008810">
    <property type="protein sequence ID" value="CAB4015700.1"/>
    <property type="molecule type" value="Genomic_DNA"/>
</dbReference>
<comment type="caution">
    <text evidence="1">The sequence shown here is derived from an EMBL/GenBank/DDBJ whole genome shotgun (WGS) entry which is preliminary data.</text>
</comment>
<accession>A0A6S7IH61</accession>
<proteinExistence type="predicted"/>
<reference evidence="1" key="1">
    <citation type="submission" date="2020-04" db="EMBL/GenBank/DDBJ databases">
        <authorList>
            <person name="Alioto T."/>
            <person name="Alioto T."/>
            <person name="Gomez Garrido J."/>
        </authorList>
    </citation>
    <scope>NUCLEOTIDE SEQUENCE</scope>
    <source>
        <strain evidence="1">A484AB</strain>
    </source>
</reference>
<feature type="non-terminal residue" evidence="1">
    <location>
        <position position="324"/>
    </location>
</feature>
<sequence length="324" mass="36928">EFEKQALKWQRLVSLGEAVAEHKKKDSLWIRSSEGRDYLKRPGFKSERSITLANEDVCQVFSEVIKPQLLPLFKYTCEKKSVRIISTKPTQAANSVLKELGLQTNKHWSGRLVSWLGILSVGEDPPCDDGTDRTLWSYGSGENVVPLRPGYDARLILNSEGTSFEIFSFDSSRSHNFGPIFQCAVISGEDNLYTTQEVKPTTPVRNVLDFLKIKEYKKNISGYEFFGFQRPDVIKQLQALAKVCRKRQLYDDLAEFTTINDTTVIKRKFVSQYPLLDKVANTKTRNAGPTNALKPHARKERNTLVHEMVKFTSSNDVQSYFVCL</sequence>